<dbReference type="FunCoup" id="Q7UH13">
    <property type="interactions" value="492"/>
</dbReference>
<reference evidence="3 4" key="1">
    <citation type="journal article" date="2003" name="Proc. Natl. Acad. Sci. U.S.A.">
        <title>Complete genome sequence of the marine planctomycete Pirellula sp. strain 1.</title>
        <authorList>
            <person name="Gloeckner F.O."/>
            <person name="Kube M."/>
            <person name="Bauer M."/>
            <person name="Teeling H."/>
            <person name="Lombardot T."/>
            <person name="Ludwig W."/>
            <person name="Gade D."/>
            <person name="Beck A."/>
            <person name="Borzym K."/>
            <person name="Heitmann K."/>
            <person name="Rabus R."/>
            <person name="Schlesner H."/>
            <person name="Amann R."/>
            <person name="Reinhardt R."/>
        </authorList>
    </citation>
    <scope>NUCLEOTIDE SEQUENCE [LARGE SCALE GENOMIC DNA]</scope>
    <source>
        <strain evidence="4">DSM 10527 / NCIMB 13988 / SH1</strain>
    </source>
</reference>
<sequence>MERQVMSDQFPQIYLARHGETPWTITGQHTGSTDMPLTPKGERNATQLQGRLEGIRFNEVWTSPLQRAKRTCELAGYGERARVVTELAEWDCGAYEGLTRNEIHQKHPDWNLFRDGCPNGESLTDVATRVDRVIQRIRQRNDTCLLFAHKHFLQVFAACWVGLPPETGQRLFLGTAALSIVGYHHDQSDSVIRLWNDRSYLTD</sequence>
<gene>
    <name evidence="3" type="ordered locus">RB4904</name>
</gene>
<dbReference type="eggNOG" id="COG0406">
    <property type="taxonomic scope" value="Bacteria"/>
</dbReference>
<dbReference type="PATRIC" id="fig|243090.15.peg.2330"/>
<dbReference type="Gene3D" id="3.40.50.1240">
    <property type="entry name" value="Phosphoglycerate mutase-like"/>
    <property type="match status" value="1"/>
</dbReference>
<dbReference type="GO" id="GO:0016853">
    <property type="term" value="F:isomerase activity"/>
    <property type="evidence" value="ECO:0007669"/>
    <property type="project" value="UniProtKB-KW"/>
</dbReference>
<organism evidence="3 4">
    <name type="scientific">Rhodopirellula baltica (strain DSM 10527 / NCIMB 13988 / SH1)</name>
    <dbReference type="NCBI Taxonomy" id="243090"/>
    <lineage>
        <taxon>Bacteria</taxon>
        <taxon>Pseudomonadati</taxon>
        <taxon>Planctomycetota</taxon>
        <taxon>Planctomycetia</taxon>
        <taxon>Pirellulales</taxon>
        <taxon>Pirellulaceae</taxon>
        <taxon>Rhodopirellula</taxon>
    </lineage>
</organism>
<dbReference type="STRING" id="243090.RB4904"/>
<dbReference type="PANTHER" id="PTHR48100:SF15">
    <property type="entry name" value="SEDOHEPTULOSE 1,7-BISPHOSPHATASE"/>
    <property type="match status" value="1"/>
</dbReference>
<evidence type="ECO:0000313" key="4">
    <source>
        <dbReference type="Proteomes" id="UP000001025"/>
    </source>
</evidence>
<feature type="binding site" evidence="2">
    <location>
        <begin position="30"/>
        <end position="31"/>
    </location>
    <ligand>
        <name>substrate</name>
    </ligand>
</feature>
<proteinExistence type="predicted"/>
<feature type="active site" description="Proton donor/acceptor" evidence="1">
    <location>
        <position position="89"/>
    </location>
</feature>
<feature type="binding site" evidence="2">
    <location>
        <position position="67"/>
    </location>
    <ligand>
        <name>substrate</name>
    </ligand>
</feature>
<protein>
    <submittedName>
        <fullName evidence="3">Mutase</fullName>
        <ecNumber evidence="3">5.4.2.1</ecNumber>
    </submittedName>
</protein>
<dbReference type="KEGG" id="rba:RB4904"/>
<accession>Q7UH13</accession>
<keyword evidence="3" id="KW-0413">Isomerase</keyword>
<dbReference type="EnsemblBacteria" id="CAD78166">
    <property type="protein sequence ID" value="CAD78166"/>
    <property type="gene ID" value="RB4904"/>
</dbReference>
<dbReference type="EC" id="5.4.2.1" evidence="3"/>
<dbReference type="GO" id="GO:0070297">
    <property type="term" value="P:regulation of phosphorelay signal transduction system"/>
    <property type="evidence" value="ECO:0000318"/>
    <property type="project" value="GO_Central"/>
</dbReference>
<dbReference type="CDD" id="cd07067">
    <property type="entry name" value="HP_PGM_like"/>
    <property type="match status" value="1"/>
</dbReference>
<keyword evidence="4" id="KW-1185">Reference proteome</keyword>
<dbReference type="SUPFAM" id="SSF53254">
    <property type="entry name" value="Phosphoglycerate mutase-like"/>
    <property type="match status" value="1"/>
</dbReference>
<dbReference type="EMBL" id="BX294141">
    <property type="protein sequence ID" value="CAD78166.1"/>
    <property type="molecule type" value="Genomic_DNA"/>
</dbReference>
<dbReference type="InterPro" id="IPR013078">
    <property type="entry name" value="His_Pase_superF_clade-1"/>
</dbReference>
<dbReference type="GO" id="GO:0101006">
    <property type="term" value="F:protein histidine phosphatase activity"/>
    <property type="evidence" value="ECO:0000318"/>
    <property type="project" value="GO_Central"/>
</dbReference>
<dbReference type="InterPro" id="IPR050275">
    <property type="entry name" value="PGM_Phosphatase"/>
</dbReference>
<dbReference type="AlphaFoldDB" id="Q7UH13"/>
<dbReference type="Proteomes" id="UP000001025">
    <property type="component" value="Chromosome"/>
</dbReference>
<evidence type="ECO:0000256" key="2">
    <source>
        <dbReference type="PIRSR" id="PIRSR613078-2"/>
    </source>
</evidence>
<evidence type="ECO:0000313" key="3">
    <source>
        <dbReference type="EMBL" id="CAD78166.1"/>
    </source>
</evidence>
<dbReference type="SMART" id="SM00855">
    <property type="entry name" value="PGAM"/>
    <property type="match status" value="1"/>
</dbReference>
<name>Q7UH13_RHOBA</name>
<dbReference type="InParanoid" id="Q7UH13"/>
<evidence type="ECO:0000256" key="1">
    <source>
        <dbReference type="PIRSR" id="PIRSR613078-1"/>
    </source>
</evidence>
<dbReference type="HOGENOM" id="CLU_033323_13_1_0"/>
<dbReference type="PANTHER" id="PTHR48100">
    <property type="entry name" value="BROAD-SPECIFICITY PHOSPHATASE YOR283W-RELATED"/>
    <property type="match status" value="1"/>
</dbReference>
<dbReference type="InterPro" id="IPR029033">
    <property type="entry name" value="His_PPase_superfam"/>
</dbReference>
<dbReference type="OrthoDB" id="9781415at2"/>
<feature type="active site" description="Tele-phosphohistidine intermediate" evidence="1">
    <location>
        <position position="18"/>
    </location>
</feature>
<dbReference type="Pfam" id="PF00300">
    <property type="entry name" value="His_Phos_1"/>
    <property type="match status" value="1"/>
</dbReference>